<dbReference type="InterPro" id="IPR000182">
    <property type="entry name" value="GNAT_dom"/>
</dbReference>
<dbReference type="RefSeq" id="WP_053171011.1">
    <property type="nucleotide sequence ID" value="NZ_LGUV01000144.1"/>
</dbReference>
<accession>A0A0L8MVV8</accession>
<dbReference type="SUPFAM" id="SSF55729">
    <property type="entry name" value="Acyl-CoA N-acyltransferases (Nat)"/>
    <property type="match status" value="1"/>
</dbReference>
<gene>
    <name evidence="2" type="ORF">ADK75_13940</name>
</gene>
<proteinExistence type="predicted"/>
<dbReference type="Pfam" id="PF00583">
    <property type="entry name" value="Acetyltransf_1"/>
    <property type="match status" value="1"/>
</dbReference>
<dbReference type="PANTHER" id="PTHR43617">
    <property type="entry name" value="L-AMINO ACID N-ACETYLTRANSFERASE"/>
    <property type="match status" value="1"/>
</dbReference>
<reference evidence="3" key="1">
    <citation type="submission" date="2015-07" db="EMBL/GenBank/DDBJ databases">
        <authorList>
            <consortium name="Consortium for Microbial Forensics and Genomics (microFORGE)"/>
            <person name="Knight B.M."/>
            <person name="Roberts D.P."/>
            <person name="Lin D."/>
            <person name="Hari K."/>
            <person name="Fletcher J."/>
            <person name="Melcher U."/>
            <person name="Blagden T."/>
            <person name="Winegar R.A."/>
        </authorList>
    </citation>
    <scope>NUCLEOTIDE SEQUENCE [LARGE SCALE GENOMIC DNA]</scope>
    <source>
        <strain evidence="3">NRRL B-1447</strain>
    </source>
</reference>
<dbReference type="InterPro" id="IPR016181">
    <property type="entry name" value="Acyl_CoA_acyltransferase"/>
</dbReference>
<dbReference type="EMBL" id="LGUV01000144">
    <property type="protein sequence ID" value="KOG54460.1"/>
    <property type="molecule type" value="Genomic_DNA"/>
</dbReference>
<evidence type="ECO:0000313" key="2">
    <source>
        <dbReference type="EMBL" id="KOG54460.1"/>
    </source>
</evidence>
<organism evidence="2 3">
    <name type="scientific">Streptomyces virginiae</name>
    <name type="common">Streptomyces cinnamonensis</name>
    <dbReference type="NCBI Taxonomy" id="1961"/>
    <lineage>
        <taxon>Bacteria</taxon>
        <taxon>Bacillati</taxon>
        <taxon>Actinomycetota</taxon>
        <taxon>Actinomycetes</taxon>
        <taxon>Kitasatosporales</taxon>
        <taxon>Streptomycetaceae</taxon>
        <taxon>Streptomyces</taxon>
    </lineage>
</organism>
<evidence type="ECO:0000259" key="1">
    <source>
        <dbReference type="PROSITE" id="PS51186"/>
    </source>
</evidence>
<dbReference type="InterPro" id="IPR050276">
    <property type="entry name" value="MshD_Acetyltransferase"/>
</dbReference>
<dbReference type="PROSITE" id="PS51186">
    <property type="entry name" value="GNAT"/>
    <property type="match status" value="1"/>
</dbReference>
<dbReference type="AlphaFoldDB" id="A0A0L8MVV8"/>
<evidence type="ECO:0000313" key="3">
    <source>
        <dbReference type="Proteomes" id="UP000037084"/>
    </source>
</evidence>
<sequence length="177" mass="19163">MTAPTAPQISVRAMTEADIEAVSTLRVRGWQHAYAGLMPQPYLDGLSIADDAARRRGYFSEASGEMTNLVAESADGAVIGWACFGPARGDDLPRGEGELYAIYARPDLIGTGIGRALLDEVLLRAPYLALRLWVLEGNIRARTFYERAGFSPDGAVCADPVEGVPVPEVRYHRPSAR</sequence>
<name>A0A0L8MVV8_STRVG</name>
<comment type="caution">
    <text evidence="2">The sequence shown here is derived from an EMBL/GenBank/DDBJ whole genome shotgun (WGS) entry which is preliminary data.</text>
</comment>
<dbReference type="CDD" id="cd04301">
    <property type="entry name" value="NAT_SF"/>
    <property type="match status" value="1"/>
</dbReference>
<dbReference type="GO" id="GO:0016747">
    <property type="term" value="F:acyltransferase activity, transferring groups other than amino-acyl groups"/>
    <property type="evidence" value="ECO:0007669"/>
    <property type="project" value="InterPro"/>
</dbReference>
<keyword evidence="2" id="KW-0808">Transferase</keyword>
<dbReference type="Gene3D" id="3.40.630.30">
    <property type="match status" value="1"/>
</dbReference>
<dbReference type="Proteomes" id="UP000037084">
    <property type="component" value="Unassembled WGS sequence"/>
</dbReference>
<feature type="domain" description="N-acetyltransferase" evidence="1">
    <location>
        <begin position="9"/>
        <end position="173"/>
    </location>
</feature>
<dbReference type="PANTHER" id="PTHR43617:SF2">
    <property type="entry name" value="UPF0039 PROTEIN SLL0451"/>
    <property type="match status" value="1"/>
</dbReference>
<dbReference type="PATRIC" id="fig|1961.12.peg.3231"/>
<protein>
    <submittedName>
        <fullName evidence="2">Acetyltransferase</fullName>
    </submittedName>
</protein>